<keyword evidence="2" id="KW-0812">Transmembrane</keyword>
<sequence>MKKFQENNKSNKIIYSRIILFFLILISIFLAYNLLEKFKDHQETTSAKRIAKEKLEELEKQESNLQSKIINLQTEQGIEEDIREKFRVGKEGEELIIIIEDQNSSEEDLKNQNKKGFLDFLKNIF</sequence>
<keyword evidence="1" id="KW-0175">Coiled coil</keyword>
<feature type="coiled-coil region" evidence="1">
    <location>
        <begin position="41"/>
        <end position="75"/>
    </location>
</feature>
<keyword evidence="2" id="KW-1133">Transmembrane helix</keyword>
<accession>A0A1F6X347</accession>
<gene>
    <name evidence="3" type="ORF">A2995_01465</name>
</gene>
<dbReference type="AlphaFoldDB" id="A0A1F6X347"/>
<dbReference type="Proteomes" id="UP000185809">
    <property type="component" value="Unassembled WGS sequence"/>
</dbReference>
<evidence type="ECO:0000256" key="2">
    <source>
        <dbReference type="SAM" id="Phobius"/>
    </source>
</evidence>
<reference evidence="3 4" key="1">
    <citation type="journal article" date="2016" name="Nat. Commun.">
        <title>Thousands of microbial genomes shed light on interconnected biogeochemical processes in an aquifer system.</title>
        <authorList>
            <person name="Anantharaman K."/>
            <person name="Brown C.T."/>
            <person name="Hug L.A."/>
            <person name="Sharon I."/>
            <person name="Castelle C.J."/>
            <person name="Probst A.J."/>
            <person name="Thomas B.C."/>
            <person name="Singh A."/>
            <person name="Wilkins M.J."/>
            <person name="Karaoz U."/>
            <person name="Brodie E.L."/>
            <person name="Williams K.H."/>
            <person name="Hubbard S.S."/>
            <person name="Banfield J.F."/>
        </authorList>
    </citation>
    <scope>NUCLEOTIDE SEQUENCE [LARGE SCALE GENOMIC DNA]</scope>
</reference>
<evidence type="ECO:0008006" key="5">
    <source>
        <dbReference type="Google" id="ProtNLM"/>
    </source>
</evidence>
<evidence type="ECO:0000313" key="3">
    <source>
        <dbReference type="EMBL" id="OGI88453.1"/>
    </source>
</evidence>
<feature type="transmembrane region" description="Helical" evidence="2">
    <location>
        <begin position="14"/>
        <end position="35"/>
    </location>
</feature>
<comment type="caution">
    <text evidence="3">The sequence shown here is derived from an EMBL/GenBank/DDBJ whole genome shotgun (WGS) entry which is preliminary data.</text>
</comment>
<protein>
    <recommendedName>
        <fullName evidence="5">Cell division protein FtsL</fullName>
    </recommendedName>
</protein>
<organism evidence="3 4">
    <name type="scientific">Candidatus Nomurabacteria bacterium RIFCSPLOWO2_01_FULL_33_24</name>
    <dbReference type="NCBI Taxonomy" id="1801765"/>
    <lineage>
        <taxon>Bacteria</taxon>
        <taxon>Candidatus Nomuraibacteriota</taxon>
    </lineage>
</organism>
<evidence type="ECO:0000256" key="1">
    <source>
        <dbReference type="SAM" id="Coils"/>
    </source>
</evidence>
<proteinExistence type="predicted"/>
<keyword evidence="2" id="KW-0472">Membrane</keyword>
<dbReference type="EMBL" id="MFUP01000003">
    <property type="protein sequence ID" value="OGI88453.1"/>
    <property type="molecule type" value="Genomic_DNA"/>
</dbReference>
<name>A0A1F6X347_9BACT</name>
<evidence type="ECO:0000313" key="4">
    <source>
        <dbReference type="Proteomes" id="UP000185809"/>
    </source>
</evidence>